<dbReference type="InterPro" id="IPR036852">
    <property type="entry name" value="Peptidase_S8/S53_dom_sf"/>
</dbReference>
<keyword evidence="2" id="KW-0645">Protease</keyword>
<keyword evidence="9" id="KW-1185">Reference proteome</keyword>
<evidence type="ECO:0000256" key="4">
    <source>
        <dbReference type="ARBA" id="ARBA00022825"/>
    </source>
</evidence>
<name>A0ABW2P881_9ACTN</name>
<keyword evidence="6" id="KW-0732">Signal</keyword>
<dbReference type="InterPro" id="IPR050131">
    <property type="entry name" value="Peptidase_S8_subtilisin-like"/>
</dbReference>
<dbReference type="PANTHER" id="PTHR43806">
    <property type="entry name" value="PEPTIDASE S8"/>
    <property type="match status" value="1"/>
</dbReference>
<sequence>MSAGFRRVSAATAAAALLATALLASGTPVALAEEGPGTDGAAHSVTLADGSVVRWTDDGTGSLTDKAGRTRVFPVPQNPGRTGLGVPLTPTAAGLQRRADAARLTPYTVGAPSGLATSAVRPRAMNYGAVAIPGAALSALGHPAARSATPKATPDATPDVTPDASPDATPGPDAAPYADPGAAPTAAAPSAVPANEGLTTSFQSYLNAGGVNAVGAFQHFATYLHALPGKGQIITNVSLGDLTDQAMADAGDDYVRAYGPTSVVKDGQRYLDYPSLPLIPAYTADNDGRLDPTGAIEGQDPYLGEVLMDFSMMAPLPHDRQRPEATGSGPTDLLGIAPGADYRLVIPQEPSSRGIDAALRAAAAQRPRPTVITASLGFGTDGSIGFPSRWLEEDPQIRRTLREIVDSGIVVVVSSNDGTRLGLPVSIGPDGGSTPTEVTRSASAQTTLDDVAATGTPTLVRDTGVISAGGTTVDDTLTSADVRTATYPTTRYNGAASYSSGFGSRVDLAAPGDNLPTLFHSPDGPQVTLNGGTSASAPMIAAAAANVLSAARATGQKLSPREVRDLLISTGRPVAQPPQADQELHVGPQLDVTAAVEKVLGGSHRIPTAALRLSVAHRQLIATDVTSSFVEATDPAHLDLTGPADFWGESSGQNATSPITFGLDMTGGDADLTYRLRVGDRGRIAAAGPSLRVLPEELLAAAGLPVAADGERTVPVVFEALRHGKPVAAVSRSLTFSASDGTRTGAPAPVVPGSVALGKPLTVQYDLSRTRDLSDATLVLSSVGHWTPLSTTDKFRAHWSTPLAGRKGSVTIPASAFAAGGAGIYGVGVSLNGGAVWGDFRAVRVGEGADQRPQAPLLTGGDGEQGHSALVTLAAPKLKVSWDVKDVRGADGAAVEFLTPGPTLYGSLNTATNQNGSGPDDNGVDHASTLVRALPSAKGTTVLDLNALRLTTGTQYPVRVLATRGGRPVGQASPTSFLEYRDGEPVTGALENFEVTGRTALIATDEFAEGDDGGTHVRTSATTPYSLIDGKLGAPLLSESGGTQTQSVVGSDPATGHTLIARRPFDAAAAPQLDVRDTATGKRVLATTLQDDTHGEMTLLEGGAVDRVRHRAAVTTFDARSGLAELWPVDMATGKVGTPIPLNPANLGRTFRSVSMDAATGAVFAATSGTQGPCLNTRVPFWTVRADLDARTVTPITDAPRCTAGFYPDGKGAKVYMLAGASTPDRGQFPTSTWTVADQATLTGPAPADLGTHGPAWAALDDLNHVAVIAHLYEAGTTGDNNALSEITVIEPDTGKVLARHPVVNLVNSTIATSNISPDSRQGLYLDPASRTGYVVNPWADGLQRFRY</sequence>
<evidence type="ECO:0000256" key="2">
    <source>
        <dbReference type="ARBA" id="ARBA00022670"/>
    </source>
</evidence>
<evidence type="ECO:0000256" key="6">
    <source>
        <dbReference type="SAM" id="SignalP"/>
    </source>
</evidence>
<keyword evidence="4" id="KW-0720">Serine protease</keyword>
<dbReference type="InterPro" id="IPR000209">
    <property type="entry name" value="Peptidase_S8/S53_dom"/>
</dbReference>
<dbReference type="EMBL" id="JBHTCG010000019">
    <property type="protein sequence ID" value="MFC7385504.1"/>
    <property type="molecule type" value="Genomic_DNA"/>
</dbReference>
<dbReference type="SUPFAM" id="SSF52743">
    <property type="entry name" value="Subtilisin-like"/>
    <property type="match status" value="1"/>
</dbReference>
<evidence type="ECO:0000256" key="1">
    <source>
        <dbReference type="ARBA" id="ARBA00011073"/>
    </source>
</evidence>
<dbReference type="RefSeq" id="WP_380829431.1">
    <property type="nucleotide sequence ID" value="NZ_JBHTCG010000019.1"/>
</dbReference>
<feature type="signal peptide" evidence="6">
    <location>
        <begin position="1"/>
        <end position="32"/>
    </location>
</feature>
<dbReference type="Pfam" id="PF00082">
    <property type="entry name" value="Peptidase_S8"/>
    <property type="match status" value="1"/>
</dbReference>
<organism evidence="8 9">
    <name type="scientific">Sphaerisporangium rhizosphaerae</name>
    <dbReference type="NCBI Taxonomy" id="2269375"/>
    <lineage>
        <taxon>Bacteria</taxon>
        <taxon>Bacillati</taxon>
        <taxon>Actinomycetota</taxon>
        <taxon>Actinomycetes</taxon>
        <taxon>Streptosporangiales</taxon>
        <taxon>Streptosporangiaceae</taxon>
        <taxon>Sphaerisporangium</taxon>
    </lineage>
</organism>
<dbReference type="InterPro" id="IPR023828">
    <property type="entry name" value="Peptidase_S8_Ser-AS"/>
</dbReference>
<feature type="region of interest" description="Disordered" evidence="5">
    <location>
        <begin position="143"/>
        <end position="190"/>
    </location>
</feature>
<proteinExistence type="inferred from homology"/>
<evidence type="ECO:0000256" key="3">
    <source>
        <dbReference type="ARBA" id="ARBA00022801"/>
    </source>
</evidence>
<evidence type="ECO:0000313" key="9">
    <source>
        <dbReference type="Proteomes" id="UP001596496"/>
    </source>
</evidence>
<dbReference type="Gene3D" id="3.40.50.200">
    <property type="entry name" value="Peptidase S8/S53 domain"/>
    <property type="match status" value="1"/>
</dbReference>
<dbReference type="PROSITE" id="PS00138">
    <property type="entry name" value="SUBTILASE_SER"/>
    <property type="match status" value="1"/>
</dbReference>
<feature type="compositionally biased region" description="Low complexity" evidence="5">
    <location>
        <begin position="162"/>
        <end position="190"/>
    </location>
</feature>
<evidence type="ECO:0000256" key="5">
    <source>
        <dbReference type="SAM" id="MobiDB-lite"/>
    </source>
</evidence>
<comment type="caution">
    <text evidence="8">The sequence shown here is derived from an EMBL/GenBank/DDBJ whole genome shotgun (WGS) entry which is preliminary data.</text>
</comment>
<feature type="chain" id="PRO_5046714646" evidence="6">
    <location>
        <begin position="33"/>
        <end position="1348"/>
    </location>
</feature>
<evidence type="ECO:0000259" key="7">
    <source>
        <dbReference type="Pfam" id="PF00082"/>
    </source>
</evidence>
<comment type="similarity">
    <text evidence="1">Belongs to the peptidase S8 family.</text>
</comment>
<reference evidence="9" key="1">
    <citation type="journal article" date="2019" name="Int. J. Syst. Evol. Microbiol.">
        <title>The Global Catalogue of Microorganisms (GCM) 10K type strain sequencing project: providing services to taxonomists for standard genome sequencing and annotation.</title>
        <authorList>
            <consortium name="The Broad Institute Genomics Platform"/>
            <consortium name="The Broad Institute Genome Sequencing Center for Infectious Disease"/>
            <person name="Wu L."/>
            <person name="Ma J."/>
        </authorList>
    </citation>
    <scope>NUCLEOTIDE SEQUENCE [LARGE SCALE GENOMIC DNA]</scope>
    <source>
        <strain evidence="9">CECT 7649</strain>
    </source>
</reference>
<gene>
    <name evidence="8" type="ORF">ACFQSB_25070</name>
</gene>
<protein>
    <submittedName>
        <fullName evidence="8">S8 family serine peptidase</fullName>
    </submittedName>
</protein>
<dbReference type="PANTHER" id="PTHR43806:SF11">
    <property type="entry name" value="CEREVISIN-RELATED"/>
    <property type="match status" value="1"/>
</dbReference>
<keyword evidence="3" id="KW-0378">Hydrolase</keyword>
<evidence type="ECO:0000313" key="8">
    <source>
        <dbReference type="EMBL" id="MFC7385504.1"/>
    </source>
</evidence>
<accession>A0ABW2P881</accession>
<feature type="domain" description="Peptidase S8/S53" evidence="7">
    <location>
        <begin position="333"/>
        <end position="571"/>
    </location>
</feature>
<dbReference type="Proteomes" id="UP001596496">
    <property type="component" value="Unassembled WGS sequence"/>
</dbReference>